<reference evidence="8 9" key="1">
    <citation type="submission" date="2020-08" db="EMBL/GenBank/DDBJ databases">
        <title>Description of novel Flavobacterium F-380 isolate.</title>
        <authorList>
            <person name="Saticioglu I.B."/>
            <person name="Duman M."/>
            <person name="Altun S."/>
        </authorList>
    </citation>
    <scope>NUCLEOTIDE SEQUENCE [LARGE SCALE GENOMIC DNA]</scope>
    <source>
        <strain evidence="8 9">F-380</strain>
    </source>
</reference>
<dbReference type="RefSeq" id="WP_187010214.1">
    <property type="nucleotide sequence ID" value="NZ_JACRUI010000003.1"/>
</dbReference>
<keyword evidence="9" id="KW-1185">Reference proteome</keyword>
<gene>
    <name evidence="8" type="ORF">H8R23_09460</name>
</gene>
<evidence type="ECO:0000313" key="8">
    <source>
        <dbReference type="EMBL" id="MBC5841634.1"/>
    </source>
</evidence>
<keyword evidence="7" id="KW-1133">Transmembrane helix</keyword>
<evidence type="ECO:0000256" key="4">
    <source>
        <dbReference type="ARBA" id="ARBA00022679"/>
    </source>
</evidence>
<evidence type="ECO:0000256" key="6">
    <source>
        <dbReference type="ARBA" id="ARBA00023315"/>
    </source>
</evidence>
<evidence type="ECO:0000256" key="2">
    <source>
        <dbReference type="ARBA" id="ARBA00022475"/>
    </source>
</evidence>
<dbReference type="Proteomes" id="UP000629963">
    <property type="component" value="Unassembled WGS sequence"/>
</dbReference>
<keyword evidence="5 7" id="KW-0472">Membrane</keyword>
<keyword evidence="3" id="KW-0997">Cell inner membrane</keyword>
<sequence length="290" mass="34587">MQFIVYILAYPFLWIISILPFRILYWISDGLYFLVYYVIGYRKKVVLDNLQLTLPHLSTKERLDIEKKSYLHFCDLFLEMAKTMTISSEEINKRFVITNLDLLKEYELKEKSIMLFVSHYASWEWLVAVNKKISFRGFAVYKRVNNKYFDQLVKKIRSRFNTTLVVNNETIPLIANNQRNKVFSMYGIPSDQSPTLNRIVHKERFMGIDVPVHIGGETLAKKYDLNVLYAKVSKVKRGYYECTLIPLSDDVKSVPNFEITNTYLREVEKQINAAPEYYFWTHRRWKHRLK</sequence>
<protein>
    <submittedName>
        <fullName evidence="8">Lysophospholipid acyltransferase family protein</fullName>
    </submittedName>
</protein>
<evidence type="ECO:0000256" key="5">
    <source>
        <dbReference type="ARBA" id="ARBA00023136"/>
    </source>
</evidence>
<dbReference type="InterPro" id="IPR004960">
    <property type="entry name" value="LipA_acyltrans"/>
</dbReference>
<comment type="subcellular location">
    <subcellularLocation>
        <location evidence="1">Cell inner membrane</location>
    </subcellularLocation>
</comment>
<dbReference type="Pfam" id="PF03279">
    <property type="entry name" value="Lip_A_acyltrans"/>
    <property type="match status" value="1"/>
</dbReference>
<dbReference type="GO" id="GO:0016746">
    <property type="term" value="F:acyltransferase activity"/>
    <property type="evidence" value="ECO:0007669"/>
    <property type="project" value="UniProtKB-KW"/>
</dbReference>
<proteinExistence type="predicted"/>
<accession>A0ABR7J7V4</accession>
<evidence type="ECO:0000256" key="3">
    <source>
        <dbReference type="ARBA" id="ARBA00022519"/>
    </source>
</evidence>
<comment type="caution">
    <text evidence="8">The sequence shown here is derived from an EMBL/GenBank/DDBJ whole genome shotgun (WGS) entry which is preliminary data.</text>
</comment>
<dbReference type="PANTHER" id="PTHR30606">
    <property type="entry name" value="LIPID A BIOSYNTHESIS LAUROYL ACYLTRANSFERASE"/>
    <property type="match status" value="1"/>
</dbReference>
<keyword evidence="7" id="KW-0812">Transmembrane</keyword>
<evidence type="ECO:0000256" key="1">
    <source>
        <dbReference type="ARBA" id="ARBA00004533"/>
    </source>
</evidence>
<dbReference type="CDD" id="cd07984">
    <property type="entry name" value="LPLAT_LABLAT-like"/>
    <property type="match status" value="1"/>
</dbReference>
<name>A0ABR7J7V4_9FLAO</name>
<feature type="transmembrane region" description="Helical" evidence="7">
    <location>
        <begin position="12"/>
        <end position="39"/>
    </location>
</feature>
<keyword evidence="2" id="KW-1003">Cell membrane</keyword>
<dbReference type="EMBL" id="JACRUJ010000003">
    <property type="protein sequence ID" value="MBC5841634.1"/>
    <property type="molecule type" value="Genomic_DNA"/>
</dbReference>
<evidence type="ECO:0000313" key="9">
    <source>
        <dbReference type="Proteomes" id="UP000629963"/>
    </source>
</evidence>
<keyword evidence="6 8" id="KW-0012">Acyltransferase</keyword>
<evidence type="ECO:0000256" key="7">
    <source>
        <dbReference type="SAM" id="Phobius"/>
    </source>
</evidence>
<keyword evidence="4" id="KW-0808">Transferase</keyword>
<organism evidence="8 9">
    <name type="scientific">Flavobacterium kayseriense</name>
    <dbReference type="NCBI Taxonomy" id="2764714"/>
    <lineage>
        <taxon>Bacteria</taxon>
        <taxon>Pseudomonadati</taxon>
        <taxon>Bacteroidota</taxon>
        <taxon>Flavobacteriia</taxon>
        <taxon>Flavobacteriales</taxon>
        <taxon>Flavobacteriaceae</taxon>
        <taxon>Flavobacterium</taxon>
    </lineage>
</organism>
<dbReference type="PANTHER" id="PTHR30606:SF10">
    <property type="entry name" value="PHOSPHATIDYLINOSITOL MANNOSIDE ACYLTRANSFERASE"/>
    <property type="match status" value="1"/>
</dbReference>